<dbReference type="PANTHER" id="PTHR36978">
    <property type="entry name" value="P-LOOP CONTAINING NUCLEOTIDE TRIPHOSPHATE HYDROLASE"/>
    <property type="match status" value="1"/>
</dbReference>
<dbReference type="InParanoid" id="A0A194XWX7"/>
<proteinExistence type="predicted"/>
<evidence type="ECO:0008006" key="3">
    <source>
        <dbReference type="Google" id="ProtNLM"/>
    </source>
</evidence>
<dbReference type="STRING" id="149040.A0A194XWX7"/>
<dbReference type="Gene3D" id="3.40.50.300">
    <property type="entry name" value="P-loop containing nucleotide triphosphate hydrolases"/>
    <property type="match status" value="1"/>
</dbReference>
<accession>A0A194XWX7</accession>
<evidence type="ECO:0000313" key="2">
    <source>
        <dbReference type="Proteomes" id="UP000070700"/>
    </source>
</evidence>
<dbReference type="OrthoDB" id="408152at2759"/>
<name>A0A194XWX7_MOLSC</name>
<dbReference type="EMBL" id="KQ947404">
    <property type="protein sequence ID" value="KUJ24661.1"/>
    <property type="molecule type" value="Genomic_DNA"/>
</dbReference>
<reference evidence="1 2" key="1">
    <citation type="submission" date="2015-10" db="EMBL/GenBank/DDBJ databases">
        <title>Full genome of DAOMC 229536 Phialocephala scopiformis, a fungal endophyte of spruce producing the potent anti-insectan compound rugulosin.</title>
        <authorList>
            <consortium name="DOE Joint Genome Institute"/>
            <person name="Walker A.K."/>
            <person name="Frasz S.L."/>
            <person name="Seifert K.A."/>
            <person name="Miller J.D."/>
            <person name="Mondo S.J."/>
            <person name="Labutti K."/>
            <person name="Lipzen A."/>
            <person name="Dockter R."/>
            <person name="Kennedy M."/>
            <person name="Grigoriev I.V."/>
            <person name="Spatafora J.W."/>
        </authorList>
    </citation>
    <scope>NUCLEOTIDE SEQUENCE [LARGE SCALE GENOMIC DNA]</scope>
    <source>
        <strain evidence="1 2">CBS 120377</strain>
    </source>
</reference>
<gene>
    <name evidence="1" type="ORF">LY89DRAFT_26481</name>
</gene>
<dbReference type="Proteomes" id="UP000070700">
    <property type="component" value="Unassembled WGS sequence"/>
</dbReference>
<organism evidence="1 2">
    <name type="scientific">Mollisia scopiformis</name>
    <name type="common">Conifer needle endophyte fungus</name>
    <name type="synonym">Phialocephala scopiformis</name>
    <dbReference type="NCBI Taxonomy" id="149040"/>
    <lineage>
        <taxon>Eukaryota</taxon>
        <taxon>Fungi</taxon>
        <taxon>Dikarya</taxon>
        <taxon>Ascomycota</taxon>
        <taxon>Pezizomycotina</taxon>
        <taxon>Leotiomycetes</taxon>
        <taxon>Helotiales</taxon>
        <taxon>Mollisiaceae</taxon>
        <taxon>Mollisia</taxon>
    </lineage>
</organism>
<dbReference type="KEGG" id="psco:LY89DRAFT_26481"/>
<dbReference type="GeneID" id="28816029"/>
<evidence type="ECO:0000313" key="1">
    <source>
        <dbReference type="EMBL" id="KUJ24661.1"/>
    </source>
</evidence>
<keyword evidence="2" id="KW-1185">Reference proteome</keyword>
<protein>
    <recommendedName>
        <fullName evidence="3">Sulfotransferase</fullName>
    </recommendedName>
</protein>
<dbReference type="PANTHER" id="PTHR36978:SF4">
    <property type="entry name" value="P-LOOP CONTAINING NUCLEOSIDE TRIPHOSPHATE HYDROLASE PROTEIN"/>
    <property type="match status" value="1"/>
</dbReference>
<dbReference type="Pfam" id="PF17784">
    <property type="entry name" value="Sulfotransfer_4"/>
    <property type="match status" value="1"/>
</dbReference>
<dbReference type="SUPFAM" id="SSF52540">
    <property type="entry name" value="P-loop containing nucleoside triphosphate hydrolases"/>
    <property type="match status" value="1"/>
</dbReference>
<sequence length="231" mass="26699">MSKMEVLVLGLCRTGTMSMKLALEELGYSRVYHFFEIPDNASHSQFWIEAFDKNYGNEIQSQEKSSPDWHELFQDYNAVTDVPAVCFAPELMAAFPNAKIILTTRSPESWLQSMKSTIHALHSSRFNRVSLLLSDKETKKLFQLLNTIIKYYFRGDVPKYGLEAFEEHNALIKKLALDANRDLLEFRLGDDWEPLCRFLGKPIPEIDFPHVNDSDSFRRSFGLGWNLHSLI</sequence>
<dbReference type="InterPro" id="IPR040632">
    <property type="entry name" value="Sulfotransfer_4"/>
</dbReference>
<dbReference type="RefSeq" id="XP_018079016.1">
    <property type="nucleotide sequence ID" value="XM_018206303.1"/>
</dbReference>
<dbReference type="AlphaFoldDB" id="A0A194XWX7"/>
<dbReference type="InterPro" id="IPR027417">
    <property type="entry name" value="P-loop_NTPase"/>
</dbReference>